<evidence type="ECO:0000313" key="2">
    <source>
        <dbReference type="Proteomes" id="UP000468531"/>
    </source>
</evidence>
<protein>
    <recommendedName>
        <fullName evidence="3">Polysaccharide lyase</fullName>
    </recommendedName>
</protein>
<reference evidence="1 2" key="1">
    <citation type="journal article" date="2020" name="Arch. Microbiol.">
        <title>Bradyrhizobium uaiense sp. nov., a new highly efficient cowpea symbiont.</title>
        <authorList>
            <person name="Cabral Michel D."/>
            <person name="Azarias Guimaraes A."/>
            <person name="Martins da Costa E."/>
            <person name="Soares de Carvalho T."/>
            <person name="Balsanelli E."/>
            <person name="Willems A."/>
            <person name="Maltempi de Souza E."/>
            <person name="de Souza Moreira F.M."/>
        </authorList>
    </citation>
    <scope>NUCLEOTIDE SEQUENCE [LARGE SCALE GENOMIC DNA]</scope>
    <source>
        <strain evidence="1 2">UFLA 03-164</strain>
    </source>
</reference>
<dbReference type="EMBL" id="VKHP01000074">
    <property type="protein sequence ID" value="NEU97933.1"/>
    <property type="molecule type" value="Genomic_DNA"/>
</dbReference>
<dbReference type="Proteomes" id="UP000468531">
    <property type="component" value="Unassembled WGS sequence"/>
</dbReference>
<keyword evidence="2" id="KW-1185">Reference proteome</keyword>
<comment type="caution">
    <text evidence="1">The sequence shown here is derived from an EMBL/GenBank/DDBJ whole genome shotgun (WGS) entry which is preliminary data.</text>
</comment>
<dbReference type="RefSeq" id="WP_163155777.1">
    <property type="nucleotide sequence ID" value="NZ_VKHP01000074.1"/>
</dbReference>
<accession>A0A6P1BI41</accession>
<gene>
    <name evidence="1" type="ORF">FNJ47_19410</name>
</gene>
<name>A0A6P1BI41_9BRAD</name>
<organism evidence="1 2">
    <name type="scientific">Bradyrhizobium uaiense</name>
    <dbReference type="NCBI Taxonomy" id="2594946"/>
    <lineage>
        <taxon>Bacteria</taxon>
        <taxon>Pseudomonadati</taxon>
        <taxon>Pseudomonadota</taxon>
        <taxon>Alphaproteobacteria</taxon>
        <taxon>Hyphomicrobiales</taxon>
        <taxon>Nitrobacteraceae</taxon>
        <taxon>Bradyrhizobium</taxon>
    </lineage>
</organism>
<proteinExistence type="predicted"/>
<dbReference type="Gene3D" id="2.60.120.200">
    <property type="match status" value="1"/>
</dbReference>
<dbReference type="Pfam" id="PF14099">
    <property type="entry name" value="Polysacc_lyase"/>
    <property type="match status" value="1"/>
</dbReference>
<sequence length="304" mass="32160">MAMRIVLPLIFALAGSVPEISSGSTSSVANAGGQGTLLAEGPSAEAYNAAGIDENTAASRAAVSSISSFSGKPRTRFQIGDVSYGVHVADQGYSLTNPDPQTLRFEVRKGDHAWYDSSSVDRSEINSTVTYPAATPITLSYQLMVEANGSNGAFANSATSWFIVGQWHNDDDASGVGTSPPVALNMQGDHLQVLARYCPPGKNPSNGAGFVVTKTLWTDPTPIVTGKYHYVKVQAQFSNDTTGYLKVWIDGAQVVNYSGPLGFGVGTNWEFGIYRSSAPETTAVNYRNVMITTGALTPVSSERP</sequence>
<evidence type="ECO:0000313" key="1">
    <source>
        <dbReference type="EMBL" id="NEU97933.1"/>
    </source>
</evidence>
<dbReference type="AlphaFoldDB" id="A0A6P1BI41"/>
<dbReference type="InterPro" id="IPR025975">
    <property type="entry name" value="Polysacc_lyase"/>
</dbReference>
<evidence type="ECO:0008006" key="3">
    <source>
        <dbReference type="Google" id="ProtNLM"/>
    </source>
</evidence>